<reference evidence="2 3" key="2">
    <citation type="submission" date="2007-04" db="EMBL/GenBank/DDBJ databases">
        <authorList>
            <person name="Fulton L."/>
            <person name="Clifton S."/>
            <person name="Fulton B."/>
            <person name="Xu J."/>
            <person name="Minx P."/>
            <person name="Mardis E.R."/>
            <person name="Wilson R.K."/>
        </authorList>
    </citation>
    <scope>NUCLEOTIDE SEQUENCE [LARGE SCALE GENOMIC DNA]</scope>
    <source>
        <strain evidence="3">ATCC 25986 / DSM 3979 / JCM 10188 / KCTC 3647 / NCTC 11838 / VPI 1003</strain>
    </source>
</reference>
<proteinExistence type="predicted"/>
<evidence type="ECO:0000313" key="2">
    <source>
        <dbReference type="EMBL" id="EBA40158.1"/>
    </source>
</evidence>
<name>A4E8E2_COLAA</name>
<dbReference type="AlphaFoldDB" id="A4E8E2"/>
<evidence type="ECO:0000256" key="1">
    <source>
        <dbReference type="SAM" id="MobiDB-lite"/>
    </source>
</evidence>
<reference evidence="2 3" key="1">
    <citation type="submission" date="2007-01" db="EMBL/GenBank/DDBJ databases">
        <title>Draft genome sequence of Collinsella aerofaciens (ATCC 25986).</title>
        <authorList>
            <person name="Sudarsanam P."/>
            <person name="Ley R."/>
            <person name="Guruge J."/>
            <person name="Turnbaugh P.J."/>
            <person name="Mahowald M."/>
            <person name="Liep D."/>
            <person name="Gordon J."/>
        </authorList>
    </citation>
    <scope>NUCLEOTIDE SEQUENCE [LARGE SCALE GENOMIC DNA]</scope>
    <source>
        <strain evidence="3">ATCC 25986 / DSM 3979 / JCM 10188 / KCTC 3647 / NCTC 11838 / VPI 1003</strain>
    </source>
</reference>
<organism evidence="2 3">
    <name type="scientific">Collinsella aerofaciens (strain ATCC 25986 / DSM 3979 / JCM 10188 / KCTC 3647 / NCTC 11838 / VPI 1003)</name>
    <dbReference type="NCBI Taxonomy" id="411903"/>
    <lineage>
        <taxon>Bacteria</taxon>
        <taxon>Bacillati</taxon>
        <taxon>Actinomycetota</taxon>
        <taxon>Coriobacteriia</taxon>
        <taxon>Coriobacteriales</taxon>
        <taxon>Coriobacteriaceae</taxon>
        <taxon>Collinsella</taxon>
    </lineage>
</organism>
<accession>A4E8E2</accession>
<dbReference type="Proteomes" id="UP000002979">
    <property type="component" value="Unassembled WGS sequence"/>
</dbReference>
<dbReference type="EMBL" id="AAVN02000002">
    <property type="protein sequence ID" value="EBA40158.1"/>
    <property type="molecule type" value="Genomic_DNA"/>
</dbReference>
<protein>
    <submittedName>
        <fullName evidence="2">Uncharacterized protein</fullName>
    </submittedName>
</protein>
<feature type="compositionally biased region" description="Basic residues" evidence="1">
    <location>
        <begin position="29"/>
        <end position="40"/>
    </location>
</feature>
<evidence type="ECO:0000313" key="3">
    <source>
        <dbReference type="Proteomes" id="UP000002979"/>
    </source>
</evidence>
<gene>
    <name evidence="2" type="ORF">COLAER_00682</name>
</gene>
<sequence length="40" mass="4716">MLDFVKRECAIDSTISPNLFRTNGERMRKPLRHAKNRGKK</sequence>
<feature type="region of interest" description="Disordered" evidence="1">
    <location>
        <begin position="20"/>
        <end position="40"/>
    </location>
</feature>
<comment type="caution">
    <text evidence="2">The sequence shown here is derived from an EMBL/GenBank/DDBJ whole genome shotgun (WGS) entry which is preliminary data.</text>
</comment>